<dbReference type="RefSeq" id="WP_008032959.1">
    <property type="nucleotide sequence ID" value="NZ_ACYY01000033.1"/>
</dbReference>
<evidence type="ECO:0000259" key="2">
    <source>
        <dbReference type="Pfam" id="PF14242"/>
    </source>
</evidence>
<evidence type="ECO:0000256" key="1">
    <source>
        <dbReference type="SAM" id="Phobius"/>
    </source>
</evidence>
<keyword evidence="1" id="KW-0812">Transmembrane</keyword>
<dbReference type="AlphaFoldDB" id="C8S5D6"/>
<keyword evidence="1" id="KW-0472">Membrane</keyword>
<reference evidence="3 4" key="1">
    <citation type="submission" date="2009-08" db="EMBL/GenBank/DDBJ databases">
        <title>The draft genome of Rhodobacter sp. SW2.</title>
        <authorList>
            <consortium name="US DOE Joint Genome Institute (JGI-PGF)"/>
            <person name="Lucas S."/>
            <person name="Copeland A."/>
            <person name="Lapidus A."/>
            <person name="Glavina del Rio T."/>
            <person name="Tice H."/>
            <person name="Bruce D."/>
            <person name="Goodwin L."/>
            <person name="Pitluck S."/>
            <person name="Larimer F."/>
            <person name="Land M.L."/>
            <person name="Hauser L."/>
            <person name="Emerson D."/>
        </authorList>
    </citation>
    <scope>NUCLEOTIDE SEQUENCE [LARGE SCALE GENOMIC DNA]</scope>
    <source>
        <strain evidence="3 4">SW2</strain>
    </source>
</reference>
<proteinExistence type="predicted"/>
<gene>
    <name evidence="3" type="ORF">Rsw2DRAFT_3265</name>
</gene>
<dbReference type="STRING" id="371731.Rsw2DRAFT_3265"/>
<comment type="caution">
    <text evidence="3">The sequence shown here is derived from an EMBL/GenBank/DDBJ whole genome shotgun (WGS) entry which is preliminary data.</text>
</comment>
<feature type="transmembrane region" description="Helical" evidence="1">
    <location>
        <begin position="67"/>
        <end position="93"/>
    </location>
</feature>
<feature type="domain" description="DUF4342" evidence="2">
    <location>
        <begin position="27"/>
        <end position="99"/>
    </location>
</feature>
<organism evidence="3 4">
    <name type="scientific">Rhodobacter ferrooxidans</name>
    <dbReference type="NCBI Taxonomy" id="371731"/>
    <lineage>
        <taxon>Bacteria</taxon>
        <taxon>Pseudomonadati</taxon>
        <taxon>Pseudomonadota</taxon>
        <taxon>Alphaproteobacteria</taxon>
        <taxon>Rhodobacterales</taxon>
        <taxon>Rhodobacter group</taxon>
        <taxon>Rhodobacter</taxon>
    </lineage>
</organism>
<evidence type="ECO:0000313" key="3">
    <source>
        <dbReference type="EMBL" id="EEW23808.1"/>
    </source>
</evidence>
<sequence>MDDKTENTTATENTATADAPKADINKTIEGIGGKVMAKAKELIARGNARTVRLQAKKYFLLEMPVTVAVIVAVVLVVGAPWMAVIGVIAAVFAKTKVEMMPTPEATIADKILGA</sequence>
<dbReference type="EMBL" id="ACYY01000033">
    <property type="protein sequence ID" value="EEW23808.1"/>
    <property type="molecule type" value="Genomic_DNA"/>
</dbReference>
<keyword evidence="4" id="KW-1185">Reference proteome</keyword>
<dbReference type="Proteomes" id="UP000010121">
    <property type="component" value="Unassembled WGS sequence"/>
</dbReference>
<evidence type="ECO:0000313" key="4">
    <source>
        <dbReference type="Proteomes" id="UP000010121"/>
    </source>
</evidence>
<name>C8S5D6_9RHOB</name>
<dbReference type="Pfam" id="PF14242">
    <property type="entry name" value="DUF4342"/>
    <property type="match status" value="1"/>
</dbReference>
<dbReference type="InterPro" id="IPR025642">
    <property type="entry name" value="DUF4342"/>
</dbReference>
<accession>C8S5D6</accession>
<keyword evidence="1" id="KW-1133">Transmembrane helix</keyword>
<protein>
    <recommendedName>
        <fullName evidence="2">DUF4342 domain-containing protein</fullName>
    </recommendedName>
</protein>